<keyword evidence="7" id="KW-1185">Reference proteome</keyword>
<evidence type="ECO:0000259" key="5">
    <source>
        <dbReference type="Pfam" id="PF00248"/>
    </source>
</evidence>
<dbReference type="Pfam" id="PF00248">
    <property type="entry name" value="Aldo_ket_red"/>
    <property type="match status" value="1"/>
</dbReference>
<evidence type="ECO:0000313" key="7">
    <source>
        <dbReference type="Proteomes" id="UP001185069"/>
    </source>
</evidence>
<name>A0ABU1J673_9MICC</name>
<reference evidence="6 7" key="1">
    <citation type="submission" date="2023-07" db="EMBL/GenBank/DDBJ databases">
        <title>Sequencing the genomes of 1000 actinobacteria strains.</title>
        <authorList>
            <person name="Klenk H.-P."/>
        </authorList>
    </citation>
    <scope>NUCLEOTIDE SEQUENCE [LARGE SCALE GENOMIC DNA]</scope>
    <source>
        <strain evidence="6 7">DSM 14555</strain>
    </source>
</reference>
<comment type="similarity">
    <text evidence="1">Belongs to the aldo/keto reductase family.</text>
</comment>
<dbReference type="PROSITE" id="PS00798">
    <property type="entry name" value="ALDOKETO_REDUCTASE_1"/>
    <property type="match status" value="1"/>
</dbReference>
<keyword evidence="2" id="KW-0521">NADP</keyword>
<dbReference type="EMBL" id="JAVDQF010000001">
    <property type="protein sequence ID" value="MDR6267920.1"/>
    <property type="molecule type" value="Genomic_DNA"/>
</dbReference>
<evidence type="ECO:0000256" key="3">
    <source>
        <dbReference type="ARBA" id="ARBA00023002"/>
    </source>
</evidence>
<gene>
    <name evidence="6" type="ORF">JOE69_000158</name>
</gene>
<evidence type="ECO:0000313" key="6">
    <source>
        <dbReference type="EMBL" id="MDR6267920.1"/>
    </source>
</evidence>
<dbReference type="InterPro" id="IPR023210">
    <property type="entry name" value="NADP_OxRdtase_dom"/>
</dbReference>
<sequence length="297" mass="32436">MSSKSVPDHSADHRADQSTPRPPAAVRLNSGAELPLQGFGLYKVPATDTEALVRTAIAAGYRLFDTARFYGNEAALGSAIRRAIADGLVTREELFITSKLWNDEHGFEASQKGFTASLARLGLDYLDLYLIHWPSPAQDKYLDTWRGFEALLAQGRVRSIGVSNFLPEHLDRLLGAADIVPAVNQIELHPLLQQREARAFHERHGIATQAWSPLARGKALQDPALLALAAELGADPAELILRWLRDSGISAIPKASSAERIRSNLELPQQALSSQVLDRISGLDRAQRVGSDPRSVS</sequence>
<evidence type="ECO:0000256" key="2">
    <source>
        <dbReference type="ARBA" id="ARBA00022857"/>
    </source>
</evidence>
<dbReference type="PIRSF" id="PIRSF000097">
    <property type="entry name" value="AKR"/>
    <property type="match status" value="1"/>
</dbReference>
<comment type="caution">
    <text evidence="6">The sequence shown here is derived from an EMBL/GenBank/DDBJ whole genome shotgun (WGS) entry which is preliminary data.</text>
</comment>
<accession>A0ABU1J673</accession>
<dbReference type="PANTHER" id="PTHR43827:SF3">
    <property type="entry name" value="NADP-DEPENDENT OXIDOREDUCTASE DOMAIN-CONTAINING PROTEIN"/>
    <property type="match status" value="1"/>
</dbReference>
<dbReference type="InterPro" id="IPR018170">
    <property type="entry name" value="Aldo/ket_reductase_CS"/>
</dbReference>
<dbReference type="RefSeq" id="WP_309795242.1">
    <property type="nucleotide sequence ID" value="NZ_BAAAHY010000006.1"/>
</dbReference>
<dbReference type="Proteomes" id="UP001185069">
    <property type="component" value="Unassembled WGS sequence"/>
</dbReference>
<feature type="domain" description="NADP-dependent oxidoreductase" evidence="5">
    <location>
        <begin position="43"/>
        <end position="283"/>
    </location>
</feature>
<organism evidence="6 7">
    <name type="scientific">Arthrobacter russicus</name>
    <dbReference type="NCBI Taxonomy" id="172040"/>
    <lineage>
        <taxon>Bacteria</taxon>
        <taxon>Bacillati</taxon>
        <taxon>Actinomycetota</taxon>
        <taxon>Actinomycetes</taxon>
        <taxon>Micrococcales</taxon>
        <taxon>Micrococcaceae</taxon>
        <taxon>Arthrobacter</taxon>
    </lineage>
</organism>
<dbReference type="InterPro" id="IPR020471">
    <property type="entry name" value="AKR"/>
</dbReference>
<proteinExistence type="inferred from homology"/>
<feature type="compositionally biased region" description="Basic and acidic residues" evidence="4">
    <location>
        <begin position="1"/>
        <end position="16"/>
    </location>
</feature>
<protein>
    <submittedName>
        <fullName evidence="6">Diketogulonate reductase-like aldo/keto reductase</fullName>
    </submittedName>
</protein>
<evidence type="ECO:0000256" key="4">
    <source>
        <dbReference type="SAM" id="MobiDB-lite"/>
    </source>
</evidence>
<feature type="region of interest" description="Disordered" evidence="4">
    <location>
        <begin position="1"/>
        <end position="26"/>
    </location>
</feature>
<dbReference type="Gene3D" id="3.20.20.100">
    <property type="entry name" value="NADP-dependent oxidoreductase domain"/>
    <property type="match status" value="1"/>
</dbReference>
<dbReference type="PROSITE" id="PS00062">
    <property type="entry name" value="ALDOKETO_REDUCTASE_2"/>
    <property type="match status" value="1"/>
</dbReference>
<dbReference type="PANTHER" id="PTHR43827">
    <property type="entry name" value="2,5-DIKETO-D-GLUCONIC ACID REDUCTASE"/>
    <property type="match status" value="1"/>
</dbReference>
<evidence type="ECO:0000256" key="1">
    <source>
        <dbReference type="ARBA" id="ARBA00007905"/>
    </source>
</evidence>
<dbReference type="InterPro" id="IPR036812">
    <property type="entry name" value="NAD(P)_OxRdtase_dom_sf"/>
</dbReference>
<dbReference type="SUPFAM" id="SSF51430">
    <property type="entry name" value="NAD(P)-linked oxidoreductase"/>
    <property type="match status" value="1"/>
</dbReference>
<keyword evidence="3" id="KW-0560">Oxidoreductase</keyword>
<dbReference type="PRINTS" id="PR00069">
    <property type="entry name" value="ALDKETRDTASE"/>
</dbReference>